<dbReference type="Proteomes" id="UP000245959">
    <property type="component" value="Unassembled WGS sequence"/>
</dbReference>
<evidence type="ECO:0000256" key="3">
    <source>
        <dbReference type="ARBA" id="ARBA00022989"/>
    </source>
</evidence>
<proteinExistence type="predicted"/>
<keyword evidence="3 5" id="KW-1133">Transmembrane helix</keyword>
<evidence type="ECO:0000313" key="6">
    <source>
        <dbReference type="EMBL" id="PVY42546.1"/>
    </source>
</evidence>
<comment type="subcellular location">
    <subcellularLocation>
        <location evidence="1">Membrane</location>
        <topology evidence="1">Multi-pass membrane protein</topology>
    </subcellularLocation>
</comment>
<protein>
    <recommendedName>
        <fullName evidence="8">Tic20 family protein</fullName>
    </recommendedName>
</protein>
<keyword evidence="7" id="KW-1185">Reference proteome</keyword>
<dbReference type="InterPro" id="IPR019109">
    <property type="entry name" value="MamF_MmsF"/>
</dbReference>
<organism evidence="6 7">
    <name type="scientific">Victivallis vadensis</name>
    <dbReference type="NCBI Taxonomy" id="172901"/>
    <lineage>
        <taxon>Bacteria</taxon>
        <taxon>Pseudomonadati</taxon>
        <taxon>Lentisphaerota</taxon>
        <taxon>Lentisphaeria</taxon>
        <taxon>Victivallales</taxon>
        <taxon>Victivallaceae</taxon>
        <taxon>Victivallis</taxon>
    </lineage>
</organism>
<dbReference type="AlphaFoldDB" id="A0A2U1B1I1"/>
<evidence type="ECO:0000313" key="7">
    <source>
        <dbReference type="Proteomes" id="UP000245959"/>
    </source>
</evidence>
<reference evidence="6 7" key="1">
    <citation type="submission" date="2018-04" db="EMBL/GenBank/DDBJ databases">
        <title>Genomic Encyclopedia of Type Strains, Phase IV (KMG-IV): sequencing the most valuable type-strain genomes for metagenomic binning, comparative biology and taxonomic classification.</title>
        <authorList>
            <person name="Goeker M."/>
        </authorList>
    </citation>
    <scope>NUCLEOTIDE SEQUENCE [LARGE SCALE GENOMIC DNA]</scope>
    <source>
        <strain evidence="6 7">DSM 14823</strain>
    </source>
</reference>
<feature type="transmembrane region" description="Helical" evidence="5">
    <location>
        <begin position="88"/>
        <end position="107"/>
    </location>
</feature>
<dbReference type="Pfam" id="PF09685">
    <property type="entry name" value="MamF_MmsF"/>
    <property type="match status" value="1"/>
</dbReference>
<comment type="caution">
    <text evidence="6">The sequence shown here is derived from an EMBL/GenBank/DDBJ whole genome shotgun (WGS) entry which is preliminary data.</text>
</comment>
<name>A0A2U1B1I1_9BACT</name>
<evidence type="ECO:0000256" key="4">
    <source>
        <dbReference type="ARBA" id="ARBA00023136"/>
    </source>
</evidence>
<evidence type="ECO:0008006" key="8">
    <source>
        <dbReference type="Google" id="ProtNLM"/>
    </source>
</evidence>
<gene>
    <name evidence="6" type="ORF">C8D82_1112</name>
</gene>
<evidence type="ECO:0000256" key="2">
    <source>
        <dbReference type="ARBA" id="ARBA00022692"/>
    </source>
</evidence>
<keyword evidence="2 5" id="KW-0812">Transmembrane</keyword>
<dbReference type="EMBL" id="QEKH01000011">
    <property type="protein sequence ID" value="PVY42546.1"/>
    <property type="molecule type" value="Genomic_DNA"/>
</dbReference>
<evidence type="ECO:0000256" key="5">
    <source>
        <dbReference type="SAM" id="Phobius"/>
    </source>
</evidence>
<accession>A0A2U1B1I1</accession>
<evidence type="ECO:0000256" key="1">
    <source>
        <dbReference type="ARBA" id="ARBA00004141"/>
    </source>
</evidence>
<keyword evidence="4 5" id="KW-0472">Membrane</keyword>
<feature type="transmembrane region" description="Helical" evidence="5">
    <location>
        <begin position="20"/>
        <end position="41"/>
    </location>
</feature>
<feature type="transmembrane region" description="Helical" evidence="5">
    <location>
        <begin position="61"/>
        <end position="82"/>
    </location>
</feature>
<sequence>MSEEMKKVEQGSITPEERTLGLVCVLLQFLTVVGPLIVWLIKKDESAYLNALGKETINFQLTLLILYVICGVLTIIVVGALLAPLVGLFGLVMIIVAAVKANEGIIYRYPFCFRFLK</sequence>